<dbReference type="EMBL" id="JANBUJ010001000">
    <property type="protein sequence ID" value="KAJ2769163.1"/>
    <property type="molecule type" value="Genomic_DNA"/>
</dbReference>
<sequence>MRISKVQLIPKQLIERAADWISPDRPAGEPLYQFPRLRVGMQWLIPVLNCQRSWRRARCPLFYHSVAVYLYEFDEC</sequence>
<proteinExistence type="predicted"/>
<organism evidence="1 2">
    <name type="scientific">Coemansia nantahalensis</name>
    <dbReference type="NCBI Taxonomy" id="2789366"/>
    <lineage>
        <taxon>Eukaryota</taxon>
        <taxon>Fungi</taxon>
        <taxon>Fungi incertae sedis</taxon>
        <taxon>Zoopagomycota</taxon>
        <taxon>Kickxellomycotina</taxon>
        <taxon>Kickxellomycetes</taxon>
        <taxon>Kickxellales</taxon>
        <taxon>Kickxellaceae</taxon>
        <taxon>Coemansia</taxon>
    </lineage>
</organism>
<evidence type="ECO:0000313" key="2">
    <source>
        <dbReference type="Proteomes" id="UP001140234"/>
    </source>
</evidence>
<dbReference type="Proteomes" id="UP001140234">
    <property type="component" value="Unassembled WGS sequence"/>
</dbReference>
<gene>
    <name evidence="1" type="ORF">IWQ57_003224</name>
</gene>
<reference evidence="1" key="1">
    <citation type="submission" date="2022-07" db="EMBL/GenBank/DDBJ databases">
        <title>Phylogenomic reconstructions and comparative analyses of Kickxellomycotina fungi.</title>
        <authorList>
            <person name="Reynolds N.K."/>
            <person name="Stajich J.E."/>
            <person name="Barry K."/>
            <person name="Grigoriev I.V."/>
            <person name="Crous P."/>
            <person name="Smith M.E."/>
        </authorList>
    </citation>
    <scope>NUCLEOTIDE SEQUENCE</scope>
    <source>
        <strain evidence="1">CBS 109366</strain>
    </source>
</reference>
<comment type="caution">
    <text evidence="1">The sequence shown here is derived from an EMBL/GenBank/DDBJ whole genome shotgun (WGS) entry which is preliminary data.</text>
</comment>
<protein>
    <submittedName>
        <fullName evidence="1">Uncharacterized protein</fullName>
    </submittedName>
</protein>
<accession>A0ACC1JXE6</accession>
<evidence type="ECO:0000313" key="1">
    <source>
        <dbReference type="EMBL" id="KAJ2769163.1"/>
    </source>
</evidence>
<keyword evidence="2" id="KW-1185">Reference proteome</keyword>
<name>A0ACC1JXE6_9FUNG</name>